<dbReference type="Pfam" id="PF05746">
    <property type="entry name" value="DALR_1"/>
    <property type="match status" value="1"/>
</dbReference>
<accession>A0ABR3JZZ4</accession>
<evidence type="ECO:0000259" key="3">
    <source>
        <dbReference type="SMART" id="SM00836"/>
    </source>
</evidence>
<dbReference type="PANTHER" id="PTHR11956:SF11">
    <property type="entry name" value="ARGININE--TRNA LIGASE, MITOCHONDRIAL-RELATED"/>
    <property type="match status" value="1"/>
</dbReference>
<keyword evidence="5" id="KW-1185">Reference proteome</keyword>
<comment type="catalytic activity">
    <reaction evidence="2">
        <text>tRNA(Arg) + L-arginine + ATP = L-arginyl-tRNA(Arg) + AMP + diphosphate</text>
        <dbReference type="Rhea" id="RHEA:20301"/>
        <dbReference type="Rhea" id="RHEA-COMP:9658"/>
        <dbReference type="Rhea" id="RHEA-COMP:9673"/>
        <dbReference type="ChEBI" id="CHEBI:30616"/>
        <dbReference type="ChEBI" id="CHEBI:32682"/>
        <dbReference type="ChEBI" id="CHEBI:33019"/>
        <dbReference type="ChEBI" id="CHEBI:78442"/>
        <dbReference type="ChEBI" id="CHEBI:78513"/>
        <dbReference type="ChEBI" id="CHEBI:456215"/>
        <dbReference type="EC" id="6.1.1.19"/>
    </reaction>
</comment>
<sequence>MTSFEGDTGAYLQYAHVRLCSVARKVANENVLREAVNTIDPGLLSEPKAREIVYHLATYPDAVRSAMRVSEPSSIVTYCFKLSHLISSAWETLVVKGQDAELAQARLYLFNCARIVLASAMRLLSLTPLERM</sequence>
<dbReference type="InterPro" id="IPR009080">
    <property type="entry name" value="tRNAsynth_Ia_anticodon-bd"/>
</dbReference>
<dbReference type="SUPFAM" id="SSF47323">
    <property type="entry name" value="Anticodon-binding domain of a subclass of class I aminoacyl-tRNA synthetases"/>
    <property type="match status" value="1"/>
</dbReference>
<comment type="caution">
    <text evidence="4">The sequence shown here is derived from an EMBL/GenBank/DDBJ whole genome shotgun (WGS) entry which is preliminary data.</text>
</comment>
<dbReference type="PANTHER" id="PTHR11956">
    <property type="entry name" value="ARGINYL-TRNA SYNTHETASE"/>
    <property type="match status" value="1"/>
</dbReference>
<dbReference type="EC" id="6.1.1.19" evidence="1"/>
<dbReference type="SMART" id="SM00836">
    <property type="entry name" value="DALR_1"/>
    <property type="match status" value="1"/>
</dbReference>
<dbReference type="Gene3D" id="1.10.730.10">
    <property type="entry name" value="Isoleucyl-tRNA Synthetase, Domain 1"/>
    <property type="match status" value="1"/>
</dbReference>
<protein>
    <recommendedName>
        <fullName evidence="1">arginine--tRNA ligase</fullName>
        <ecNumber evidence="1">6.1.1.19</ecNumber>
    </recommendedName>
</protein>
<dbReference type="Proteomes" id="UP001556367">
    <property type="component" value="Unassembled WGS sequence"/>
</dbReference>
<name>A0ABR3JZZ4_9AGAR</name>
<evidence type="ECO:0000256" key="1">
    <source>
        <dbReference type="ARBA" id="ARBA00012837"/>
    </source>
</evidence>
<organism evidence="4 5">
    <name type="scientific">Hohenbuehelia grisea</name>
    <dbReference type="NCBI Taxonomy" id="104357"/>
    <lineage>
        <taxon>Eukaryota</taxon>
        <taxon>Fungi</taxon>
        <taxon>Dikarya</taxon>
        <taxon>Basidiomycota</taxon>
        <taxon>Agaricomycotina</taxon>
        <taxon>Agaricomycetes</taxon>
        <taxon>Agaricomycetidae</taxon>
        <taxon>Agaricales</taxon>
        <taxon>Pleurotineae</taxon>
        <taxon>Pleurotaceae</taxon>
        <taxon>Hohenbuehelia</taxon>
    </lineage>
</organism>
<feature type="domain" description="DALR anticodon binding" evidence="3">
    <location>
        <begin position="12"/>
        <end position="132"/>
    </location>
</feature>
<evidence type="ECO:0000313" key="5">
    <source>
        <dbReference type="Proteomes" id="UP001556367"/>
    </source>
</evidence>
<dbReference type="InterPro" id="IPR001278">
    <property type="entry name" value="Arg-tRNA-ligase"/>
</dbReference>
<dbReference type="EMBL" id="JASNQZ010000001">
    <property type="protein sequence ID" value="KAL0961207.1"/>
    <property type="molecule type" value="Genomic_DNA"/>
</dbReference>
<proteinExistence type="predicted"/>
<dbReference type="InterPro" id="IPR008909">
    <property type="entry name" value="DALR_anticod-bd"/>
</dbReference>
<reference evidence="5" key="1">
    <citation type="submission" date="2024-06" db="EMBL/GenBank/DDBJ databases">
        <title>Multi-omics analyses provide insights into the biosynthesis of the anticancer antibiotic pleurotin in Hohenbuehelia grisea.</title>
        <authorList>
            <person name="Weaver J.A."/>
            <person name="Alberti F."/>
        </authorList>
    </citation>
    <scope>NUCLEOTIDE SEQUENCE [LARGE SCALE GENOMIC DNA]</scope>
    <source>
        <strain evidence="5">T-177</strain>
    </source>
</reference>
<gene>
    <name evidence="4" type="ORF">HGRIS_006175</name>
</gene>
<evidence type="ECO:0000313" key="4">
    <source>
        <dbReference type="EMBL" id="KAL0961207.1"/>
    </source>
</evidence>
<evidence type="ECO:0000256" key="2">
    <source>
        <dbReference type="ARBA" id="ARBA00049339"/>
    </source>
</evidence>